<keyword evidence="3 10" id="KW-0285">Flavoprotein</keyword>
<evidence type="ECO:0000256" key="2">
    <source>
        <dbReference type="ARBA" id="ARBA00016337"/>
    </source>
</evidence>
<evidence type="ECO:0000256" key="6">
    <source>
        <dbReference type="ARBA" id="ARBA00022827"/>
    </source>
</evidence>
<keyword evidence="7 10" id="KW-0460">Magnesium</keyword>
<comment type="caution">
    <text evidence="12">The sequence shown here is derived from an EMBL/GenBank/DDBJ whole genome shotgun (WGS) entry which is preliminary data.</text>
</comment>
<keyword evidence="6 10" id="KW-0274">FAD</keyword>
<dbReference type="InterPro" id="IPR006311">
    <property type="entry name" value="TAT_signal"/>
</dbReference>
<dbReference type="RefSeq" id="WP_127003680.1">
    <property type="nucleotide sequence ID" value="NZ_JBNPXW010000021.1"/>
</dbReference>
<dbReference type="SUPFAM" id="SSF143631">
    <property type="entry name" value="ApbE-like"/>
    <property type="match status" value="1"/>
</dbReference>
<dbReference type="PANTHER" id="PTHR30040:SF2">
    <property type="entry name" value="FAD:PROTEIN FMN TRANSFERASE"/>
    <property type="match status" value="1"/>
</dbReference>
<organism evidence="12 13">
    <name type="scientific">Azospirillum doebereinerae</name>
    <dbReference type="NCBI Taxonomy" id="92933"/>
    <lineage>
        <taxon>Bacteria</taxon>
        <taxon>Pseudomonadati</taxon>
        <taxon>Pseudomonadota</taxon>
        <taxon>Alphaproteobacteria</taxon>
        <taxon>Rhodospirillales</taxon>
        <taxon>Azospirillaceae</taxon>
        <taxon>Azospirillum</taxon>
    </lineage>
</organism>
<comment type="cofactor">
    <cofactor evidence="11">
        <name>Mg(2+)</name>
        <dbReference type="ChEBI" id="CHEBI:18420"/>
    </cofactor>
    <cofactor evidence="11">
        <name>Mn(2+)</name>
        <dbReference type="ChEBI" id="CHEBI:29035"/>
    </cofactor>
    <text evidence="11">Magnesium. Can also use manganese.</text>
</comment>
<evidence type="ECO:0000256" key="11">
    <source>
        <dbReference type="PIRSR" id="PIRSR006268-2"/>
    </source>
</evidence>
<dbReference type="Pfam" id="PF02424">
    <property type="entry name" value="ApbE"/>
    <property type="match status" value="1"/>
</dbReference>
<dbReference type="OrthoDB" id="9778595at2"/>
<dbReference type="Proteomes" id="UP000280346">
    <property type="component" value="Unassembled WGS sequence"/>
</dbReference>
<evidence type="ECO:0000313" key="12">
    <source>
        <dbReference type="EMBL" id="RUQ64041.1"/>
    </source>
</evidence>
<evidence type="ECO:0000313" key="13">
    <source>
        <dbReference type="Proteomes" id="UP000280346"/>
    </source>
</evidence>
<evidence type="ECO:0000256" key="5">
    <source>
        <dbReference type="ARBA" id="ARBA00022723"/>
    </source>
</evidence>
<keyword evidence="4 10" id="KW-0808">Transferase</keyword>
<dbReference type="AlphaFoldDB" id="A0A433J1I6"/>
<dbReference type="PANTHER" id="PTHR30040">
    <property type="entry name" value="THIAMINE BIOSYNTHESIS LIPOPROTEIN APBE"/>
    <property type="match status" value="1"/>
</dbReference>
<evidence type="ECO:0000256" key="4">
    <source>
        <dbReference type="ARBA" id="ARBA00022679"/>
    </source>
</evidence>
<keyword evidence="13" id="KW-1185">Reference proteome</keyword>
<proteinExistence type="inferred from homology"/>
<evidence type="ECO:0000256" key="10">
    <source>
        <dbReference type="PIRNR" id="PIRNR006268"/>
    </source>
</evidence>
<comment type="catalytic activity">
    <reaction evidence="9 10">
        <text>L-threonyl-[protein] + FAD = FMN-L-threonyl-[protein] + AMP + H(+)</text>
        <dbReference type="Rhea" id="RHEA:36847"/>
        <dbReference type="Rhea" id="RHEA-COMP:11060"/>
        <dbReference type="Rhea" id="RHEA-COMP:11061"/>
        <dbReference type="ChEBI" id="CHEBI:15378"/>
        <dbReference type="ChEBI" id="CHEBI:30013"/>
        <dbReference type="ChEBI" id="CHEBI:57692"/>
        <dbReference type="ChEBI" id="CHEBI:74257"/>
        <dbReference type="ChEBI" id="CHEBI:456215"/>
        <dbReference type="EC" id="2.7.1.180"/>
    </reaction>
</comment>
<reference evidence="12 13" key="1">
    <citation type="submission" date="2018-12" db="EMBL/GenBank/DDBJ databases">
        <authorList>
            <person name="Yang Y."/>
        </authorList>
    </citation>
    <scope>NUCLEOTIDE SEQUENCE [LARGE SCALE GENOMIC DNA]</scope>
    <source>
        <strain evidence="12 13">GSF71</strain>
    </source>
</reference>
<gene>
    <name evidence="12" type="ORF">EJ913_26705</name>
</gene>
<accession>A0A433J1I6</accession>
<dbReference type="PROSITE" id="PS51318">
    <property type="entry name" value="TAT"/>
    <property type="match status" value="1"/>
</dbReference>
<evidence type="ECO:0000256" key="1">
    <source>
        <dbReference type="ARBA" id="ARBA00011955"/>
    </source>
</evidence>
<dbReference type="EMBL" id="RZIJ01000030">
    <property type="protein sequence ID" value="RUQ64041.1"/>
    <property type="molecule type" value="Genomic_DNA"/>
</dbReference>
<dbReference type="Gene3D" id="3.10.520.10">
    <property type="entry name" value="ApbE-like domains"/>
    <property type="match status" value="1"/>
</dbReference>
<dbReference type="GO" id="GO:0046872">
    <property type="term" value="F:metal ion binding"/>
    <property type="evidence" value="ECO:0007669"/>
    <property type="project" value="UniProtKB-UniRule"/>
</dbReference>
<feature type="binding site" evidence="11">
    <location>
        <position position="183"/>
    </location>
    <ligand>
        <name>Mg(2+)</name>
        <dbReference type="ChEBI" id="CHEBI:18420"/>
    </ligand>
</feature>
<dbReference type="InterPro" id="IPR003374">
    <property type="entry name" value="ApbE-like_sf"/>
</dbReference>
<keyword evidence="5 10" id="KW-0479">Metal-binding</keyword>
<sequence length="333" mass="35613">MRHASLFTRRRFLTIGAALAGTALLPERLRADGIGLREWRGVALGADACLQLAHPDPAEADRLIRLCLDEVGRLERLFSLYRPDSALRRLNRDGALADPPGDVLRLLSEAVAFGRRTDGAFDVTVQPLWQLHAAHFGRPGADPEGPPETAVVAARGLVDYRALRVGPERIAFARRGMAVTLNGIAQGYVTDRVSELLRGQGMDRVMVDLGEIRALGSHPDGRPWRVGLKDPTAESRLSETLEIADRAVATSGGYGTRFDAAGRFSHLFDPATGHSARHWSAVTVTAADATTADALSTALSILPASKAEALLSGFPGVTARLTRPDGGVLRLAA</sequence>
<protein>
    <recommendedName>
        <fullName evidence="2 10">FAD:protein FMN transferase</fullName>
        <ecNumber evidence="1 10">2.7.1.180</ecNumber>
    </recommendedName>
    <alternativeName>
        <fullName evidence="8 10">Flavin transferase</fullName>
    </alternativeName>
</protein>
<evidence type="ECO:0000256" key="3">
    <source>
        <dbReference type="ARBA" id="ARBA00022630"/>
    </source>
</evidence>
<feature type="binding site" evidence="11">
    <location>
        <position position="293"/>
    </location>
    <ligand>
        <name>Mg(2+)</name>
        <dbReference type="ChEBI" id="CHEBI:18420"/>
    </ligand>
</feature>
<feature type="binding site" evidence="11">
    <location>
        <position position="297"/>
    </location>
    <ligand>
        <name>Mg(2+)</name>
        <dbReference type="ChEBI" id="CHEBI:18420"/>
    </ligand>
</feature>
<evidence type="ECO:0000256" key="9">
    <source>
        <dbReference type="ARBA" id="ARBA00048540"/>
    </source>
</evidence>
<dbReference type="GO" id="GO:0016740">
    <property type="term" value="F:transferase activity"/>
    <property type="evidence" value="ECO:0007669"/>
    <property type="project" value="UniProtKB-UniRule"/>
</dbReference>
<evidence type="ECO:0000256" key="8">
    <source>
        <dbReference type="ARBA" id="ARBA00031306"/>
    </source>
</evidence>
<name>A0A433J1I6_9PROT</name>
<dbReference type="EC" id="2.7.1.180" evidence="1 10"/>
<comment type="similarity">
    <text evidence="10">Belongs to the ApbE family.</text>
</comment>
<evidence type="ECO:0000256" key="7">
    <source>
        <dbReference type="ARBA" id="ARBA00022842"/>
    </source>
</evidence>
<dbReference type="InterPro" id="IPR024932">
    <property type="entry name" value="ApbE"/>
</dbReference>
<dbReference type="PIRSF" id="PIRSF006268">
    <property type="entry name" value="ApbE"/>
    <property type="match status" value="1"/>
</dbReference>